<evidence type="ECO:0008006" key="4">
    <source>
        <dbReference type="Google" id="ProtNLM"/>
    </source>
</evidence>
<protein>
    <recommendedName>
        <fullName evidence="4">Integral membrane protein</fullName>
    </recommendedName>
</protein>
<feature type="transmembrane region" description="Helical" evidence="1">
    <location>
        <begin position="33"/>
        <end position="53"/>
    </location>
</feature>
<keyword evidence="1" id="KW-0472">Membrane</keyword>
<evidence type="ECO:0000256" key="1">
    <source>
        <dbReference type="SAM" id="Phobius"/>
    </source>
</evidence>
<dbReference type="RefSeq" id="WP_265361599.1">
    <property type="nucleotide sequence ID" value="NZ_CP110636.1"/>
</dbReference>
<feature type="transmembrane region" description="Helical" evidence="1">
    <location>
        <begin position="119"/>
        <end position="137"/>
    </location>
</feature>
<feature type="transmembrane region" description="Helical" evidence="1">
    <location>
        <begin position="90"/>
        <end position="113"/>
    </location>
</feature>
<keyword evidence="3" id="KW-1185">Reference proteome</keyword>
<evidence type="ECO:0000313" key="2">
    <source>
        <dbReference type="EMBL" id="UZJ30123.1"/>
    </source>
</evidence>
<proteinExistence type="predicted"/>
<evidence type="ECO:0000313" key="3">
    <source>
        <dbReference type="Proteomes" id="UP001164959"/>
    </source>
</evidence>
<accession>A0ABY6P935</accession>
<feature type="transmembrane region" description="Helical" evidence="1">
    <location>
        <begin position="59"/>
        <end position="78"/>
    </location>
</feature>
<keyword evidence="1" id="KW-0812">Transmembrane</keyword>
<sequence length="141" mass="14970">MPEQAYASEDAAAALARAQELGSTVRASTKWSVRYQVIFGCGSGVMVLALGLLGQPYGVALSSILWCATVGGLSVYAARQRVARRGFGRWHAGLIIAWGLLYNAVQVPGFIWFQGVTAWWVAGAVLVALPGLIGGYAEARR</sequence>
<dbReference type="Proteomes" id="UP001164959">
    <property type="component" value="Chromosome"/>
</dbReference>
<keyword evidence="1" id="KW-1133">Transmembrane helix</keyword>
<name>A0ABY6P935_9ACTN</name>
<organism evidence="2 3">
    <name type="scientific">Streptomyces endophytica</name>
    <dbReference type="NCBI Taxonomy" id="2991496"/>
    <lineage>
        <taxon>Bacteria</taxon>
        <taxon>Bacillati</taxon>
        <taxon>Actinomycetota</taxon>
        <taxon>Actinomycetes</taxon>
        <taxon>Kitasatosporales</taxon>
        <taxon>Streptomycetaceae</taxon>
        <taxon>Streptomyces</taxon>
    </lineage>
</organism>
<gene>
    <name evidence="2" type="ORF">OJ254_06480</name>
</gene>
<dbReference type="EMBL" id="CP110636">
    <property type="protein sequence ID" value="UZJ30123.1"/>
    <property type="molecule type" value="Genomic_DNA"/>
</dbReference>
<reference evidence="2" key="1">
    <citation type="submission" date="2022-11" db="EMBL/GenBank/DDBJ databases">
        <title>Identification and genomic analyses of a novel endophytic actinobacterium Streptomyces endophytica sp. nov. with potential for biocontrol of Yam anthracnose.</title>
        <authorList>
            <person name="Huang X."/>
        </authorList>
    </citation>
    <scope>NUCLEOTIDE SEQUENCE</scope>
    <source>
        <strain evidence="2">HNM0140</strain>
    </source>
</reference>